<dbReference type="AlphaFoldDB" id="I7MMQ2"/>
<keyword evidence="5" id="KW-0813">Transport</keyword>
<dbReference type="InParanoid" id="I7MMQ2"/>
<keyword evidence="5" id="KW-0407">Ion channel</keyword>
<protein>
    <submittedName>
        <fullName evidence="5">Small-conductance calcium-activated potassium channel protein</fullName>
    </submittedName>
</protein>
<dbReference type="InterPro" id="IPR015449">
    <property type="entry name" value="K_chnl_Ca-activ_SK"/>
</dbReference>
<keyword evidence="3" id="KW-1133">Transmembrane helix</keyword>
<dbReference type="GO" id="GO:0016286">
    <property type="term" value="F:small conductance calcium-activated potassium channel activity"/>
    <property type="evidence" value="ECO:0007669"/>
    <property type="project" value="InterPro"/>
</dbReference>
<dbReference type="GeneID" id="7833145"/>
<sequence>MQGVSAVSGKKGGGGNLGTLGIPINPFFSQSKKRSQVDQLFDKKPHFAYLQSADGCSEQMQLSRGQKSSQEGNENNQIPQEVNLKNEKSKIQELDQQNLDKKQASAELKQTIQDFIQIEEDQNIQLGRFEDGRKTKAYYSRFILIDQAISSFSVLSIIIAVLEYDLEFNAREEFIAKALLYMTFLLTIGMITLTVIRYQAKLEWLKTRQAISQKANLITSGYLKSMIIEIIISAVHPMPWTWQVRLSFFNDPTQATAYYHLNEIFLLIMLLRVLLIVRTLLTCSVWYNNRTQRVCNMYAVEVDYLFTVKGIMETQPYALIISALIISILYFGFMIRICEAPLYRNQTDGQLLLYSFSNSLWVMLVTMTTLGYGDYCAKTSLGRFITFLVCIWGVFIVSMMVITLSKTLELTTLEEKSIAVLQRLRYKELMKNHAARSLTILAKIGLANRKGLLQGQHKKELQSKLRDALNKFMKALRAYKSIVDTNINEEMGRQFDFLNEDLMQIQREQNEMLMKNIQMMQQLQIDKQQIEYYAKHLSKNSVLQMKSSNENNEKNIDTNLDFLTRNNSPKIECIPSSNQKLLHQDQTNNYRDFSDQKIDYVVNIFTDE</sequence>
<feature type="region of interest" description="Disordered" evidence="2">
    <location>
        <begin position="59"/>
        <end position="81"/>
    </location>
</feature>
<keyword evidence="5" id="KW-0406">Ion transport</keyword>
<dbReference type="eggNOG" id="KOG3684">
    <property type="taxonomic scope" value="Eukaryota"/>
</dbReference>
<feature type="transmembrane region" description="Helical" evidence="3">
    <location>
        <begin position="352"/>
        <end position="372"/>
    </location>
</feature>
<evidence type="ECO:0000313" key="5">
    <source>
        <dbReference type="EMBL" id="EAS06190.2"/>
    </source>
</evidence>
<feature type="coiled-coil region" evidence="1">
    <location>
        <begin position="458"/>
        <end position="508"/>
    </location>
</feature>
<feature type="compositionally biased region" description="Polar residues" evidence="2">
    <location>
        <begin position="59"/>
        <end position="80"/>
    </location>
</feature>
<name>I7MMQ2_TETTS</name>
<dbReference type="GO" id="GO:0016020">
    <property type="term" value="C:membrane"/>
    <property type="evidence" value="ECO:0007669"/>
    <property type="project" value="InterPro"/>
</dbReference>
<dbReference type="OrthoDB" id="312411at2759"/>
<accession>I7MMQ2</accession>
<dbReference type="Proteomes" id="UP000009168">
    <property type="component" value="Unassembled WGS sequence"/>
</dbReference>
<dbReference type="SUPFAM" id="SSF81324">
    <property type="entry name" value="Voltage-gated potassium channels"/>
    <property type="match status" value="1"/>
</dbReference>
<dbReference type="InterPro" id="IPR013099">
    <property type="entry name" value="K_chnl_dom"/>
</dbReference>
<feature type="transmembrane region" description="Helical" evidence="3">
    <location>
        <begin position="384"/>
        <end position="404"/>
    </location>
</feature>
<dbReference type="PANTHER" id="PTHR10153">
    <property type="entry name" value="SMALL CONDUCTANCE CALCIUM-ACTIVATED POTASSIUM CHANNEL"/>
    <property type="match status" value="1"/>
</dbReference>
<keyword evidence="3" id="KW-0472">Membrane</keyword>
<evidence type="ECO:0000256" key="2">
    <source>
        <dbReference type="SAM" id="MobiDB-lite"/>
    </source>
</evidence>
<dbReference type="EMBL" id="GG662299">
    <property type="protein sequence ID" value="EAS06190.2"/>
    <property type="molecule type" value="Genomic_DNA"/>
</dbReference>
<dbReference type="Pfam" id="PF07885">
    <property type="entry name" value="Ion_trans_2"/>
    <property type="match status" value="1"/>
</dbReference>
<reference evidence="6" key="1">
    <citation type="journal article" date="2006" name="PLoS Biol.">
        <title>Macronuclear genome sequence of the ciliate Tetrahymena thermophila, a model eukaryote.</title>
        <authorList>
            <person name="Eisen J.A."/>
            <person name="Coyne R.S."/>
            <person name="Wu M."/>
            <person name="Wu D."/>
            <person name="Thiagarajan M."/>
            <person name="Wortman J.R."/>
            <person name="Badger J.H."/>
            <person name="Ren Q."/>
            <person name="Amedeo P."/>
            <person name="Jones K.M."/>
            <person name="Tallon L.J."/>
            <person name="Delcher A.L."/>
            <person name="Salzberg S.L."/>
            <person name="Silva J.C."/>
            <person name="Haas B.J."/>
            <person name="Majoros W.H."/>
            <person name="Farzad M."/>
            <person name="Carlton J.M."/>
            <person name="Smith R.K. Jr."/>
            <person name="Garg J."/>
            <person name="Pearlman R.E."/>
            <person name="Karrer K.M."/>
            <person name="Sun L."/>
            <person name="Manning G."/>
            <person name="Elde N.C."/>
            <person name="Turkewitz A.P."/>
            <person name="Asai D.J."/>
            <person name="Wilkes D.E."/>
            <person name="Wang Y."/>
            <person name="Cai H."/>
            <person name="Collins K."/>
            <person name="Stewart B.A."/>
            <person name="Lee S.R."/>
            <person name="Wilamowska K."/>
            <person name="Weinberg Z."/>
            <person name="Ruzzo W.L."/>
            <person name="Wloga D."/>
            <person name="Gaertig J."/>
            <person name="Frankel J."/>
            <person name="Tsao C.-C."/>
            <person name="Gorovsky M.A."/>
            <person name="Keeling P.J."/>
            <person name="Waller R.F."/>
            <person name="Patron N.J."/>
            <person name="Cherry J.M."/>
            <person name="Stover N.A."/>
            <person name="Krieger C.J."/>
            <person name="del Toro C."/>
            <person name="Ryder H.F."/>
            <person name="Williamson S.C."/>
            <person name="Barbeau R.A."/>
            <person name="Hamilton E.P."/>
            <person name="Orias E."/>
        </authorList>
    </citation>
    <scope>NUCLEOTIDE SEQUENCE [LARGE SCALE GENOMIC DNA]</scope>
    <source>
        <strain evidence="6">SB210</strain>
    </source>
</reference>
<dbReference type="RefSeq" id="XP_001026435.2">
    <property type="nucleotide sequence ID" value="XM_001026435.3"/>
</dbReference>
<feature type="transmembrane region" description="Helical" evidence="3">
    <location>
        <begin position="264"/>
        <end position="287"/>
    </location>
</feature>
<evidence type="ECO:0000259" key="4">
    <source>
        <dbReference type="Pfam" id="PF07885"/>
    </source>
</evidence>
<keyword evidence="3" id="KW-0812">Transmembrane</keyword>
<feature type="transmembrane region" description="Helical" evidence="3">
    <location>
        <begin position="174"/>
        <end position="196"/>
    </location>
</feature>
<evidence type="ECO:0000313" key="6">
    <source>
        <dbReference type="Proteomes" id="UP000009168"/>
    </source>
</evidence>
<feature type="domain" description="Potassium channel" evidence="4">
    <location>
        <begin position="325"/>
        <end position="408"/>
    </location>
</feature>
<feature type="transmembrane region" description="Helical" evidence="3">
    <location>
        <begin position="142"/>
        <end position="162"/>
    </location>
</feature>
<keyword evidence="1" id="KW-0175">Coiled coil</keyword>
<organism evidence="5 6">
    <name type="scientific">Tetrahymena thermophila (strain SB210)</name>
    <dbReference type="NCBI Taxonomy" id="312017"/>
    <lineage>
        <taxon>Eukaryota</taxon>
        <taxon>Sar</taxon>
        <taxon>Alveolata</taxon>
        <taxon>Ciliophora</taxon>
        <taxon>Intramacronucleata</taxon>
        <taxon>Oligohymenophorea</taxon>
        <taxon>Hymenostomatida</taxon>
        <taxon>Tetrahymenina</taxon>
        <taxon>Tetrahymenidae</taxon>
        <taxon>Tetrahymena</taxon>
    </lineage>
</organism>
<evidence type="ECO:0000256" key="3">
    <source>
        <dbReference type="SAM" id="Phobius"/>
    </source>
</evidence>
<evidence type="ECO:0000256" key="1">
    <source>
        <dbReference type="SAM" id="Coils"/>
    </source>
</evidence>
<keyword evidence="6" id="KW-1185">Reference proteome</keyword>
<dbReference type="Gene3D" id="1.10.287.70">
    <property type="match status" value="1"/>
</dbReference>
<dbReference type="PRINTS" id="PR00169">
    <property type="entry name" value="KCHANNEL"/>
</dbReference>
<dbReference type="KEGG" id="tet:TTHERM_00326720"/>
<proteinExistence type="predicted"/>
<gene>
    <name evidence="5" type="ORF">TTHERM_00326720</name>
</gene>
<feature type="coiled-coil region" evidence="1">
    <location>
        <begin position="84"/>
        <end position="121"/>
    </location>
</feature>
<feature type="transmembrane region" description="Helical" evidence="3">
    <location>
        <begin position="317"/>
        <end position="337"/>
    </location>
</feature>
<feature type="transmembrane region" description="Helical" evidence="3">
    <location>
        <begin position="217"/>
        <end position="236"/>
    </location>
</feature>